<dbReference type="RefSeq" id="XP_024572074.1">
    <property type="nucleotide sequence ID" value="XM_024727148.1"/>
</dbReference>
<organism evidence="1 2">
    <name type="scientific">Plasmopara halstedii</name>
    <name type="common">Downy mildew of sunflower</name>
    <dbReference type="NCBI Taxonomy" id="4781"/>
    <lineage>
        <taxon>Eukaryota</taxon>
        <taxon>Sar</taxon>
        <taxon>Stramenopiles</taxon>
        <taxon>Oomycota</taxon>
        <taxon>Peronosporomycetes</taxon>
        <taxon>Peronosporales</taxon>
        <taxon>Peronosporaceae</taxon>
        <taxon>Plasmopara</taxon>
    </lineage>
</organism>
<reference evidence="2" key="1">
    <citation type="submission" date="2014-09" db="EMBL/GenBank/DDBJ databases">
        <authorList>
            <person name="Sharma Rahul"/>
            <person name="Thines Marco"/>
        </authorList>
    </citation>
    <scope>NUCLEOTIDE SEQUENCE [LARGE SCALE GENOMIC DNA]</scope>
</reference>
<dbReference type="Proteomes" id="UP000054928">
    <property type="component" value="Unassembled WGS sequence"/>
</dbReference>
<proteinExistence type="predicted"/>
<evidence type="ECO:0000313" key="1">
    <source>
        <dbReference type="EMBL" id="CEG35705.1"/>
    </source>
</evidence>
<dbReference type="GeneID" id="36395097"/>
<dbReference type="EMBL" id="CCYD01000109">
    <property type="protein sequence ID" value="CEG35705.1"/>
    <property type="molecule type" value="Genomic_DNA"/>
</dbReference>
<accession>A0A0P1A5R2</accession>
<dbReference type="AlphaFoldDB" id="A0A0P1A5R2"/>
<evidence type="ECO:0000313" key="2">
    <source>
        <dbReference type="Proteomes" id="UP000054928"/>
    </source>
</evidence>
<sequence>MTDAKCAVYLCFQTRFTSENGAMLDAVKLVRGLTGSIVYEANATRRDLRGDWSTFALSSRSLESAWRRSISRVILEVVGAPIHYKCELQQTVVCIPRKRSTYRWLWELMTQRGIAICFKQWSSSKNSIVTNHDYTP</sequence>
<keyword evidence="2" id="KW-1185">Reference proteome</keyword>
<name>A0A0P1A5R2_PLAHL</name>
<protein>
    <submittedName>
        <fullName evidence="1">Uncharacterized protein</fullName>
    </submittedName>
</protein>